<evidence type="ECO:0000313" key="1">
    <source>
        <dbReference type="EMBL" id="GGG03268.1"/>
    </source>
</evidence>
<comment type="caution">
    <text evidence="1">The sequence shown here is derived from an EMBL/GenBank/DDBJ whole genome shotgun (WGS) entry which is preliminary data.</text>
</comment>
<keyword evidence="2" id="KW-1185">Reference proteome</keyword>
<organism evidence="1 2">
    <name type="scientific">Paenibacillus aceti</name>
    <dbReference type="NCBI Taxonomy" id="1820010"/>
    <lineage>
        <taxon>Bacteria</taxon>
        <taxon>Bacillati</taxon>
        <taxon>Bacillota</taxon>
        <taxon>Bacilli</taxon>
        <taxon>Bacillales</taxon>
        <taxon>Paenibacillaceae</taxon>
        <taxon>Paenibacillus</taxon>
    </lineage>
</organism>
<evidence type="ECO:0000313" key="2">
    <source>
        <dbReference type="Proteomes" id="UP000608420"/>
    </source>
</evidence>
<gene>
    <name evidence="1" type="ORF">GCM10010913_26320</name>
</gene>
<sequence length="54" mass="6138">MHFVRLNSPFSRESRRPLFLKVLFAIKGRPESIGDVLVVLYAIKLDTSLPEALP</sequence>
<name>A0ABQ1VZ46_9BACL</name>
<reference evidence="2" key="1">
    <citation type="journal article" date="2019" name="Int. J. Syst. Evol. Microbiol.">
        <title>The Global Catalogue of Microorganisms (GCM) 10K type strain sequencing project: providing services to taxonomists for standard genome sequencing and annotation.</title>
        <authorList>
            <consortium name="The Broad Institute Genomics Platform"/>
            <consortium name="The Broad Institute Genome Sequencing Center for Infectious Disease"/>
            <person name="Wu L."/>
            <person name="Ma J."/>
        </authorList>
    </citation>
    <scope>NUCLEOTIDE SEQUENCE [LARGE SCALE GENOMIC DNA]</scope>
    <source>
        <strain evidence="2">CGMCC 1.15420</strain>
    </source>
</reference>
<dbReference type="Proteomes" id="UP000608420">
    <property type="component" value="Unassembled WGS sequence"/>
</dbReference>
<proteinExistence type="predicted"/>
<dbReference type="EMBL" id="BMIW01000018">
    <property type="protein sequence ID" value="GGG03268.1"/>
    <property type="molecule type" value="Genomic_DNA"/>
</dbReference>
<protein>
    <submittedName>
        <fullName evidence="1">Uncharacterized protein</fullName>
    </submittedName>
</protein>
<accession>A0ABQ1VZ46</accession>